<dbReference type="RefSeq" id="XP_033430358.1">
    <property type="nucleotide sequence ID" value="XM_033568363.1"/>
</dbReference>
<evidence type="ECO:0000313" key="5">
    <source>
        <dbReference type="Proteomes" id="UP000324241"/>
    </source>
</evidence>
<dbReference type="InterPro" id="IPR011234">
    <property type="entry name" value="Fumarylacetoacetase-like_C"/>
</dbReference>
<evidence type="ECO:0000256" key="1">
    <source>
        <dbReference type="ARBA" id="ARBA00010211"/>
    </source>
</evidence>
<accession>A0A5M9N8U8</accession>
<proteinExistence type="inferred from homology"/>
<dbReference type="Pfam" id="PF01557">
    <property type="entry name" value="FAA_hydrolase"/>
    <property type="match status" value="1"/>
</dbReference>
<comment type="caution">
    <text evidence="4">The sequence shown here is derived from an EMBL/GenBank/DDBJ whole genome shotgun (WGS) entry which is preliminary data.</text>
</comment>
<evidence type="ECO:0000313" key="4">
    <source>
        <dbReference type="EMBL" id="KAA8650997.1"/>
    </source>
</evidence>
<dbReference type="PANTHER" id="PTHR11820">
    <property type="entry name" value="ACYLPYRUVASE"/>
    <property type="match status" value="1"/>
</dbReference>
<gene>
    <name evidence="4" type="ORF">ATNIH1004_003688</name>
</gene>
<keyword evidence="2" id="KW-0479">Metal-binding</keyword>
<dbReference type="Gene3D" id="3.90.850.10">
    <property type="entry name" value="Fumarylacetoacetase-like, C-terminal domain"/>
    <property type="match status" value="1"/>
</dbReference>
<dbReference type="OrthoDB" id="411064at2759"/>
<dbReference type="SUPFAM" id="SSF56529">
    <property type="entry name" value="FAH"/>
    <property type="match status" value="1"/>
</dbReference>
<organism evidence="4 5">
    <name type="scientific">Aspergillus tanneri</name>
    <dbReference type="NCBI Taxonomy" id="1220188"/>
    <lineage>
        <taxon>Eukaryota</taxon>
        <taxon>Fungi</taxon>
        <taxon>Dikarya</taxon>
        <taxon>Ascomycota</taxon>
        <taxon>Pezizomycotina</taxon>
        <taxon>Eurotiomycetes</taxon>
        <taxon>Eurotiomycetidae</taxon>
        <taxon>Eurotiales</taxon>
        <taxon>Aspergillaceae</taxon>
        <taxon>Aspergillus</taxon>
        <taxon>Aspergillus subgen. Circumdati</taxon>
    </lineage>
</organism>
<evidence type="ECO:0000259" key="3">
    <source>
        <dbReference type="Pfam" id="PF01557"/>
    </source>
</evidence>
<dbReference type="Proteomes" id="UP000324241">
    <property type="component" value="Unassembled WGS sequence"/>
</dbReference>
<protein>
    <recommendedName>
        <fullName evidence="3">Fumarylacetoacetase-like C-terminal domain-containing protein</fullName>
    </recommendedName>
</protein>
<sequence>MSAFSHLISFESPDGEQFFANLGNTSPNIPSQGSSLAAYRSFEDLQEGKDQVTAIFQNLLPPLPRNNLPIYCVGLNFKSHAEEASLNIPKYPPLWSKPAGALAAPEEDIPMSKGCASGFPDWEGELVFVTSKECRDVSPEEAESIILGYTAGNDLTCRFFQLRENSGGQFFYAKAFDKFAPIGPVLTSADDFAKGERIKLITRVNGQVVQNADLKEDMISSPAKILSFMSQGTTIPAFTAVMTGTPKGVGYFRKPKQPLNHEDIVEVEITNIGVLKNRILFPEGK</sequence>
<dbReference type="VEuPathDB" id="FungiDB:EYZ11_004312"/>
<dbReference type="GO" id="GO:0018773">
    <property type="term" value="F:acetylpyruvate hydrolase activity"/>
    <property type="evidence" value="ECO:0007669"/>
    <property type="project" value="TreeGrafter"/>
</dbReference>
<comment type="similarity">
    <text evidence="1">Belongs to the FAH family.</text>
</comment>
<dbReference type="EMBL" id="QUQM01000001">
    <property type="protein sequence ID" value="KAA8650997.1"/>
    <property type="molecule type" value="Genomic_DNA"/>
</dbReference>
<reference evidence="4 5" key="1">
    <citation type="submission" date="2019-08" db="EMBL/GenBank/DDBJ databases">
        <title>The genome sequence of a newly discovered highly antifungal drug resistant Aspergillus species, Aspergillus tanneri NIH 1004.</title>
        <authorList>
            <person name="Mounaud S."/>
            <person name="Singh I."/>
            <person name="Joardar V."/>
            <person name="Pakala S."/>
            <person name="Pakala S."/>
            <person name="Venepally P."/>
            <person name="Chung J.K."/>
            <person name="Losada L."/>
            <person name="Nierman W.C."/>
        </authorList>
    </citation>
    <scope>NUCLEOTIDE SEQUENCE [LARGE SCALE GENOMIC DNA]</scope>
    <source>
        <strain evidence="4 5">NIH1004</strain>
    </source>
</reference>
<dbReference type="InterPro" id="IPR036663">
    <property type="entry name" value="Fumarylacetoacetase_C_sf"/>
</dbReference>
<feature type="domain" description="Fumarylacetoacetase-like C-terminal" evidence="3">
    <location>
        <begin position="70"/>
        <end position="279"/>
    </location>
</feature>
<dbReference type="PANTHER" id="PTHR11820:SF86">
    <property type="entry name" value="FUMARYLACETOACETATE HYDROLASE FAMILY PROTEIN (AFU_ORTHOLOGUE AFUA_7G07000)"/>
    <property type="match status" value="1"/>
</dbReference>
<evidence type="ECO:0000256" key="2">
    <source>
        <dbReference type="ARBA" id="ARBA00022723"/>
    </source>
</evidence>
<dbReference type="AlphaFoldDB" id="A0A5M9N8U8"/>
<dbReference type="GO" id="GO:0046872">
    <property type="term" value="F:metal ion binding"/>
    <property type="evidence" value="ECO:0007669"/>
    <property type="project" value="UniProtKB-KW"/>
</dbReference>
<dbReference type="GeneID" id="54326390"/>
<name>A0A5M9N8U8_9EURO</name>